<comment type="similarity">
    <text evidence="1 17">Belongs to the DNA polymerase type-A family.</text>
</comment>
<keyword evidence="7" id="KW-0540">Nuclease</keyword>
<dbReference type="SMART" id="SM00475">
    <property type="entry name" value="53EXOc"/>
    <property type="match status" value="1"/>
</dbReference>
<dbReference type="Gene3D" id="3.30.70.370">
    <property type="match status" value="1"/>
</dbReference>
<sequence length="913" mass="99512">MAEKAAKKKSETATKPSGEQRPRLLLMDGHSLAYRAFFALPAENFTTATGQPTNAIYGFASMLANTLRDEAPTHFAVAFDVSRKTWRSEEFPEYKANRSKTPDEFKGQVELIGEMLDAMHAVRFAVDGFEADDVIATLATQAEAAGFEVLIVTGDRDSFQLITEHVTVLYPTKGVSELTRFTPEKVEEKYGLTPSQYPDFAALRGDPSDNLPGIPGVGEKTAAKWINQFGSFADLVERAEEVKGKAGQNFRDHLDAVKLNRRLTEMVRDVELPKTVAELERAPYDRTTLAMVLDTLEIRNPSLRERLLAVDPGAEEAEQTPAEPGVELDGKVLGTGELAPWLAEHGTAVLGVATVDTWQLGAGSVTEVALAAAGGAAAWFDPAALDEADEKAFAAWIADAHKPKVLHNAKAVMRVFPEHGWRVDGVSMDTALAAYLVKPGRRSFALDALSLEYLGRELAPASAAEGQLAFGTEEDDTAEAESLMAQARTVLDLGTAFGEKLQEVGASDLLTDIELPTSTLLARLERHGIAADRAHLEAMEQQFAGAVQQAVKEAHEAAGHEFNLGSPKQLQEVLFGELNLPKTKKTKTGYTTDADALAWLAAQTENELPVIMLRHREQAKLRVTVEGLIKTIAADGRIHTTFNQTVAATGRLSSTDPNLQNIPVRTDEGRAIRRGFVVGEGFESLMTADYSQIELRVMAHLSEDEGLLEAFTSGEDLHTTVASQVFGVDGSDVDAEMRRKIKAMSYGLAYGLSAFGLSQQLNIDAGEARALMDTYFERFGGVRDYLRRAVDEARATGYTETMLGRRRYLPDLNSDNRQRREMAERMALNAPIQGTAADIVKIAMLNVHRALTEAKLESRMLLQVHDEIVLEIAAGERAKVEELVRREMAGAVSLRAPLDVSVGVGADWESAAH</sequence>
<evidence type="ECO:0000256" key="6">
    <source>
        <dbReference type="ARBA" id="ARBA00022705"/>
    </source>
</evidence>
<keyword evidence="13 17" id="KW-0234">DNA repair</keyword>
<organism evidence="21 22">
    <name type="scientific">Streptomyces formicae</name>
    <dbReference type="NCBI Taxonomy" id="1616117"/>
    <lineage>
        <taxon>Bacteria</taxon>
        <taxon>Bacillati</taxon>
        <taxon>Actinomycetota</taxon>
        <taxon>Actinomycetes</taxon>
        <taxon>Kitasatosporales</taxon>
        <taxon>Streptomycetaceae</taxon>
        <taxon>Streptomyces</taxon>
    </lineage>
</organism>
<dbReference type="NCBIfam" id="NF004397">
    <property type="entry name" value="PRK05755.1"/>
    <property type="match status" value="1"/>
</dbReference>
<dbReference type="SMART" id="SM00279">
    <property type="entry name" value="HhH2"/>
    <property type="match status" value="1"/>
</dbReference>
<dbReference type="PANTHER" id="PTHR10133">
    <property type="entry name" value="DNA POLYMERASE I"/>
    <property type="match status" value="1"/>
</dbReference>
<accession>A0A291Q672</accession>
<dbReference type="GO" id="GO:0003887">
    <property type="term" value="F:DNA-directed DNA polymerase activity"/>
    <property type="evidence" value="ECO:0007669"/>
    <property type="project" value="UniProtKB-UniRule"/>
</dbReference>
<evidence type="ECO:0000256" key="13">
    <source>
        <dbReference type="ARBA" id="ARBA00023204"/>
    </source>
</evidence>
<dbReference type="InterPro" id="IPR036397">
    <property type="entry name" value="RNaseH_sf"/>
</dbReference>
<dbReference type="KEGG" id="sfk:KY5_1959c"/>
<dbReference type="FunFam" id="1.10.150.20:FF:000003">
    <property type="entry name" value="DNA polymerase I"/>
    <property type="match status" value="1"/>
</dbReference>
<evidence type="ECO:0000256" key="8">
    <source>
        <dbReference type="ARBA" id="ARBA00022763"/>
    </source>
</evidence>
<proteinExistence type="inferred from homology"/>
<dbReference type="InterPro" id="IPR002421">
    <property type="entry name" value="5-3_exonuclease"/>
</dbReference>
<dbReference type="InterPro" id="IPR002298">
    <property type="entry name" value="DNA_polymerase_A"/>
</dbReference>
<dbReference type="PANTHER" id="PTHR10133:SF27">
    <property type="entry name" value="DNA POLYMERASE NU"/>
    <property type="match status" value="1"/>
</dbReference>
<dbReference type="CDD" id="cd09859">
    <property type="entry name" value="PIN_53EXO"/>
    <property type="match status" value="1"/>
</dbReference>
<dbReference type="GO" id="GO:0003677">
    <property type="term" value="F:DNA binding"/>
    <property type="evidence" value="ECO:0007669"/>
    <property type="project" value="UniProtKB-UniRule"/>
</dbReference>
<evidence type="ECO:0000256" key="5">
    <source>
        <dbReference type="ARBA" id="ARBA00022695"/>
    </source>
</evidence>
<dbReference type="SUPFAM" id="SSF56672">
    <property type="entry name" value="DNA/RNA polymerases"/>
    <property type="match status" value="1"/>
</dbReference>
<dbReference type="GO" id="GO:0006302">
    <property type="term" value="P:double-strand break repair"/>
    <property type="evidence" value="ECO:0007669"/>
    <property type="project" value="TreeGrafter"/>
</dbReference>
<feature type="domain" description="DNA-directed DNA polymerase family A palm" evidence="20">
    <location>
        <begin position="669"/>
        <end position="876"/>
    </location>
</feature>
<dbReference type="CDD" id="cd08637">
    <property type="entry name" value="DNA_pol_A_pol_I_C"/>
    <property type="match status" value="1"/>
</dbReference>
<evidence type="ECO:0000256" key="7">
    <source>
        <dbReference type="ARBA" id="ARBA00022722"/>
    </source>
</evidence>
<dbReference type="RefSeq" id="WP_098241875.1">
    <property type="nucleotide sequence ID" value="NZ_CP022685.1"/>
</dbReference>
<evidence type="ECO:0000256" key="17">
    <source>
        <dbReference type="RuleBase" id="RU004460"/>
    </source>
</evidence>
<dbReference type="SUPFAM" id="SSF88723">
    <property type="entry name" value="PIN domain-like"/>
    <property type="match status" value="1"/>
</dbReference>
<dbReference type="Pfam" id="PF00476">
    <property type="entry name" value="DNA_pol_A"/>
    <property type="match status" value="1"/>
</dbReference>
<dbReference type="FunFam" id="1.10.150.20:FF:000002">
    <property type="entry name" value="DNA polymerase I"/>
    <property type="match status" value="1"/>
</dbReference>
<dbReference type="Gene3D" id="3.30.420.10">
    <property type="entry name" value="Ribonuclease H-like superfamily/Ribonuclease H"/>
    <property type="match status" value="1"/>
</dbReference>
<evidence type="ECO:0000256" key="10">
    <source>
        <dbReference type="ARBA" id="ARBA00022839"/>
    </source>
</evidence>
<evidence type="ECO:0000259" key="19">
    <source>
        <dbReference type="SMART" id="SM00475"/>
    </source>
</evidence>
<dbReference type="InterPro" id="IPR020046">
    <property type="entry name" value="5-3_exonucl_a-hlix_arch_N"/>
</dbReference>
<evidence type="ECO:0000256" key="16">
    <source>
        <dbReference type="NCBIfam" id="TIGR00593"/>
    </source>
</evidence>
<feature type="region of interest" description="Disordered" evidence="18">
    <location>
        <begin position="1"/>
        <end position="22"/>
    </location>
</feature>
<dbReference type="FunFam" id="1.20.1060.10:FF:000001">
    <property type="entry name" value="DNA polymerase I"/>
    <property type="match status" value="1"/>
</dbReference>
<dbReference type="InterPro" id="IPR054690">
    <property type="entry name" value="DNA_polI_exonuclease"/>
</dbReference>
<dbReference type="AlphaFoldDB" id="A0A291Q672"/>
<dbReference type="InterPro" id="IPR029060">
    <property type="entry name" value="PIN-like_dom_sf"/>
</dbReference>
<dbReference type="GO" id="GO:0006261">
    <property type="term" value="P:DNA-templated DNA replication"/>
    <property type="evidence" value="ECO:0007669"/>
    <property type="project" value="UniProtKB-UniRule"/>
</dbReference>
<dbReference type="Gene3D" id="1.20.1060.10">
    <property type="entry name" value="Taq DNA Polymerase, Chain T, domain 4"/>
    <property type="match status" value="1"/>
</dbReference>
<keyword evidence="4 17" id="KW-0808">Transferase</keyword>
<evidence type="ECO:0000256" key="3">
    <source>
        <dbReference type="ARBA" id="ARBA00020311"/>
    </source>
</evidence>
<dbReference type="FunFam" id="3.40.50.1010:FF:000001">
    <property type="entry name" value="DNA polymerase I"/>
    <property type="match status" value="1"/>
</dbReference>
<keyword evidence="9 17" id="KW-0378">Hydrolase</keyword>
<dbReference type="Gene3D" id="1.10.150.20">
    <property type="entry name" value="5' to 3' exonuclease, C-terminal subdomain"/>
    <property type="match status" value="2"/>
</dbReference>
<dbReference type="Pfam" id="PF22619">
    <property type="entry name" value="DNA_polI_exo1"/>
    <property type="match status" value="1"/>
</dbReference>
<evidence type="ECO:0000256" key="18">
    <source>
        <dbReference type="SAM" id="MobiDB-lite"/>
    </source>
</evidence>
<evidence type="ECO:0000313" key="22">
    <source>
        <dbReference type="Proteomes" id="UP000221011"/>
    </source>
</evidence>
<dbReference type="GO" id="GO:0008409">
    <property type="term" value="F:5'-3' exonuclease activity"/>
    <property type="evidence" value="ECO:0007669"/>
    <property type="project" value="UniProtKB-UniRule"/>
</dbReference>
<dbReference type="PRINTS" id="PR00868">
    <property type="entry name" value="DNAPOLI"/>
</dbReference>
<dbReference type="Gene3D" id="3.40.50.1010">
    <property type="entry name" value="5'-nuclease"/>
    <property type="match status" value="1"/>
</dbReference>
<evidence type="ECO:0000259" key="20">
    <source>
        <dbReference type="SMART" id="SM00482"/>
    </source>
</evidence>
<keyword evidence="6 17" id="KW-0235">DNA replication</keyword>
<dbReference type="CDD" id="cd09898">
    <property type="entry name" value="H3TH_53EXO"/>
    <property type="match status" value="1"/>
</dbReference>
<dbReference type="InterPro" id="IPR001098">
    <property type="entry name" value="DNA-dir_DNA_pol_A_palm_dom"/>
</dbReference>
<dbReference type="InterPro" id="IPR036279">
    <property type="entry name" value="5-3_exonuclease_C_sf"/>
</dbReference>
<evidence type="ECO:0000256" key="11">
    <source>
        <dbReference type="ARBA" id="ARBA00022932"/>
    </source>
</evidence>
<evidence type="ECO:0000256" key="14">
    <source>
        <dbReference type="ARBA" id="ARBA00049244"/>
    </source>
</evidence>
<keyword evidence="11 17" id="KW-0239">DNA-directed DNA polymerase</keyword>
<dbReference type="EMBL" id="CP022685">
    <property type="protein sequence ID" value="ATL26977.1"/>
    <property type="molecule type" value="Genomic_DNA"/>
</dbReference>
<dbReference type="InterPro" id="IPR018320">
    <property type="entry name" value="DNA_polymerase_1"/>
</dbReference>
<reference evidence="21 22" key="1">
    <citation type="submission" date="2017-08" db="EMBL/GenBank/DDBJ databases">
        <title>Complete Genome Sequence of Streptomyces formicae KY5, the formicamycin producer.</title>
        <authorList>
            <person name="Holmes N.A."/>
            <person name="Devine R."/>
            <person name="Qin Z."/>
            <person name="Seipke R.F."/>
            <person name="Wilkinson B."/>
            <person name="Hutchings M.I."/>
        </authorList>
    </citation>
    <scope>NUCLEOTIDE SEQUENCE [LARGE SCALE GENOMIC DNA]</scope>
    <source>
        <strain evidence="21 22">KY5</strain>
    </source>
</reference>
<keyword evidence="5 17" id="KW-0548">Nucleotidyltransferase</keyword>
<dbReference type="Pfam" id="PF01367">
    <property type="entry name" value="5_3_exonuc"/>
    <property type="match status" value="1"/>
</dbReference>
<dbReference type="InterPro" id="IPR008918">
    <property type="entry name" value="HhH2"/>
</dbReference>
<dbReference type="NCBIfam" id="TIGR00593">
    <property type="entry name" value="pola"/>
    <property type="match status" value="1"/>
</dbReference>
<evidence type="ECO:0000313" key="21">
    <source>
        <dbReference type="EMBL" id="ATL26977.1"/>
    </source>
</evidence>
<comment type="function">
    <text evidence="15">In addition to polymerase activity, this DNA polymerase exhibits 3'-5' and 5'-3' exonuclease activity.</text>
</comment>
<comment type="catalytic activity">
    <reaction evidence="14 17">
        <text>DNA(n) + a 2'-deoxyribonucleoside 5'-triphosphate = DNA(n+1) + diphosphate</text>
        <dbReference type="Rhea" id="RHEA:22508"/>
        <dbReference type="Rhea" id="RHEA-COMP:17339"/>
        <dbReference type="Rhea" id="RHEA-COMP:17340"/>
        <dbReference type="ChEBI" id="CHEBI:33019"/>
        <dbReference type="ChEBI" id="CHEBI:61560"/>
        <dbReference type="ChEBI" id="CHEBI:173112"/>
        <dbReference type="EC" id="2.7.7.7"/>
    </reaction>
</comment>
<keyword evidence="22" id="KW-1185">Reference proteome</keyword>
<evidence type="ECO:0000256" key="9">
    <source>
        <dbReference type="ARBA" id="ARBA00022801"/>
    </source>
</evidence>
<evidence type="ECO:0000256" key="4">
    <source>
        <dbReference type="ARBA" id="ARBA00022679"/>
    </source>
</evidence>
<gene>
    <name evidence="17" type="primary">polA</name>
    <name evidence="21" type="ORF">KY5_1959c</name>
</gene>
<name>A0A291Q672_9ACTN</name>
<protein>
    <recommendedName>
        <fullName evidence="3 16">DNA polymerase I</fullName>
        <ecNumber evidence="2 16">2.7.7.7</ecNumber>
    </recommendedName>
</protein>
<keyword evidence="10 17" id="KW-0269">Exonuclease</keyword>
<keyword evidence="12 17" id="KW-0238">DNA-binding</keyword>
<comment type="function">
    <text evidence="17">In addition to polymerase activity, this DNA polymerase exhibits 5'-3' exonuclease activity.</text>
</comment>
<dbReference type="InterPro" id="IPR012337">
    <property type="entry name" value="RNaseH-like_sf"/>
</dbReference>
<evidence type="ECO:0000256" key="12">
    <source>
        <dbReference type="ARBA" id="ARBA00023125"/>
    </source>
</evidence>
<evidence type="ECO:0000256" key="1">
    <source>
        <dbReference type="ARBA" id="ARBA00007705"/>
    </source>
</evidence>
<dbReference type="Pfam" id="PF02739">
    <property type="entry name" value="5_3_exonuc_N"/>
    <property type="match status" value="1"/>
</dbReference>
<dbReference type="InterPro" id="IPR020045">
    <property type="entry name" value="DNA_polI_H3TH"/>
</dbReference>
<dbReference type="EC" id="2.7.7.7" evidence="2 16"/>
<dbReference type="SUPFAM" id="SSF53098">
    <property type="entry name" value="Ribonuclease H-like"/>
    <property type="match status" value="1"/>
</dbReference>
<dbReference type="InterPro" id="IPR043502">
    <property type="entry name" value="DNA/RNA_pol_sf"/>
</dbReference>
<evidence type="ECO:0000256" key="15">
    <source>
        <dbReference type="ARBA" id="ARBA00053603"/>
    </source>
</evidence>
<dbReference type="SUPFAM" id="SSF47807">
    <property type="entry name" value="5' to 3' exonuclease, C-terminal subdomain"/>
    <property type="match status" value="1"/>
</dbReference>
<evidence type="ECO:0000256" key="2">
    <source>
        <dbReference type="ARBA" id="ARBA00012417"/>
    </source>
</evidence>
<feature type="domain" description="5'-3' exonuclease" evidence="19">
    <location>
        <begin position="20"/>
        <end position="282"/>
    </location>
</feature>
<dbReference type="Proteomes" id="UP000221011">
    <property type="component" value="Chromosome"/>
</dbReference>
<dbReference type="SMART" id="SM00482">
    <property type="entry name" value="POLAc"/>
    <property type="match status" value="1"/>
</dbReference>
<dbReference type="CDD" id="cd06140">
    <property type="entry name" value="DNA_polA_I_Bacillus_like_exo"/>
    <property type="match status" value="1"/>
</dbReference>
<keyword evidence="8 17" id="KW-0227">DNA damage</keyword>